<comment type="caution">
    <text evidence="1">The sequence shown here is derived from an EMBL/GenBank/DDBJ whole genome shotgun (WGS) entry which is preliminary data.</text>
</comment>
<evidence type="ECO:0000313" key="1">
    <source>
        <dbReference type="EMBL" id="KAG5514712.1"/>
    </source>
</evidence>
<keyword evidence="2" id="KW-1185">Reference proteome</keyword>
<dbReference type="EMBL" id="JACTNZ010000013">
    <property type="protein sequence ID" value="KAG5514712.1"/>
    <property type="molecule type" value="Genomic_DNA"/>
</dbReference>
<organism evidence="1 2">
    <name type="scientific">Rhododendron griersonianum</name>
    <dbReference type="NCBI Taxonomy" id="479676"/>
    <lineage>
        <taxon>Eukaryota</taxon>
        <taxon>Viridiplantae</taxon>
        <taxon>Streptophyta</taxon>
        <taxon>Embryophyta</taxon>
        <taxon>Tracheophyta</taxon>
        <taxon>Spermatophyta</taxon>
        <taxon>Magnoliopsida</taxon>
        <taxon>eudicotyledons</taxon>
        <taxon>Gunneridae</taxon>
        <taxon>Pentapetalae</taxon>
        <taxon>asterids</taxon>
        <taxon>Ericales</taxon>
        <taxon>Ericaceae</taxon>
        <taxon>Ericoideae</taxon>
        <taxon>Rhodoreae</taxon>
        <taxon>Rhododendron</taxon>
    </lineage>
</organism>
<dbReference type="AlphaFoldDB" id="A0AAV6HP39"/>
<name>A0AAV6HP39_9ERIC</name>
<proteinExistence type="predicted"/>
<reference evidence="1 2" key="1">
    <citation type="submission" date="2020-08" db="EMBL/GenBank/DDBJ databases">
        <title>Plant Genome Project.</title>
        <authorList>
            <person name="Zhang R.-G."/>
        </authorList>
    </citation>
    <scope>NUCLEOTIDE SEQUENCE [LARGE SCALE GENOMIC DNA]</scope>
    <source>
        <strain evidence="1">WSP0</strain>
        <tissue evidence="1">Leaf</tissue>
    </source>
</reference>
<evidence type="ECO:0000313" key="2">
    <source>
        <dbReference type="Proteomes" id="UP000823749"/>
    </source>
</evidence>
<protein>
    <submittedName>
        <fullName evidence="1">Uncharacterized protein</fullName>
    </submittedName>
</protein>
<gene>
    <name evidence="1" type="ORF">RHGRI_035938</name>
</gene>
<accession>A0AAV6HP39</accession>
<dbReference type="Proteomes" id="UP000823749">
    <property type="component" value="Chromosome 13"/>
</dbReference>
<sequence>MMMEADAHGGGNAATVDATPQWCAFRLERKGGSRRRQRLKSGERERGAVDATVVRLRLTVELAVRDCAARVWVYSRSGEWGMAIRKKAHLLKHHLNLARRQNYCGSRAYPAHVDLMSWE</sequence>